<dbReference type="OrthoDB" id="1494506at2"/>
<evidence type="ECO:0000259" key="1">
    <source>
        <dbReference type="SMART" id="SM00860"/>
    </source>
</evidence>
<protein>
    <submittedName>
        <fullName evidence="2">SMI1/KNR4 family protein SUKH-1</fullName>
    </submittedName>
</protein>
<keyword evidence="3" id="KW-1185">Reference proteome</keyword>
<dbReference type="SUPFAM" id="SSF160631">
    <property type="entry name" value="SMI1/KNR4-like"/>
    <property type="match status" value="1"/>
</dbReference>
<accession>A0A4R6SY92</accession>
<feature type="domain" description="Knr4/Smi1-like" evidence="1">
    <location>
        <begin position="24"/>
        <end position="126"/>
    </location>
</feature>
<dbReference type="EMBL" id="SNYC01000003">
    <property type="protein sequence ID" value="TDQ11017.1"/>
    <property type="molecule type" value="Genomic_DNA"/>
</dbReference>
<evidence type="ECO:0000313" key="3">
    <source>
        <dbReference type="Proteomes" id="UP000295620"/>
    </source>
</evidence>
<dbReference type="AlphaFoldDB" id="A0A4R6SY92"/>
<dbReference type="Pfam" id="PF21837">
    <property type="entry name" value="DUF6896"/>
    <property type="match status" value="1"/>
</dbReference>
<dbReference type="RefSeq" id="WP_133574133.1">
    <property type="nucleotide sequence ID" value="NZ_SNYC01000003.1"/>
</dbReference>
<proteinExistence type="predicted"/>
<gene>
    <name evidence="2" type="ORF">ATK78_0131</name>
</gene>
<sequence>MNLTELISAIEQKHKNDGIEVNPPASQQQIDDFQRKIGFPLPHDFIEFYKICNGFYCNEDIFNMKSIEDMLEDPDDYVHSWFYFSDYMINSDLWLLRLNSDGHYEIFNVSDIEIVLTSSLNEFLEHFLQGNVFDKGGLYDWQEKLKTSLKLKDISHRENITLIDIIREYQSLADKAVQIFKKKYKVDNILEAWHSRVYERTGKLIEEGLYFYAFHGIGLKAHFKHKIVDFDFAWFPEPRHDGFDLWRLTSFIENQPNKYPDYQDKRKVEKEFTQLVNEGIIAKPILDQSTTLYFFKNTLDESQAIDEAIRSNLNSYNSQYRERNWFQKLFGIK</sequence>
<name>A0A4R6SY92_9SPHI</name>
<evidence type="ECO:0000313" key="2">
    <source>
        <dbReference type="EMBL" id="TDQ11017.1"/>
    </source>
</evidence>
<dbReference type="InterPro" id="IPR054191">
    <property type="entry name" value="DUF6896"/>
</dbReference>
<dbReference type="InterPro" id="IPR037883">
    <property type="entry name" value="Knr4/Smi1-like_sf"/>
</dbReference>
<organism evidence="2 3">
    <name type="scientific">Pedobacter metabolipauper</name>
    <dbReference type="NCBI Taxonomy" id="425513"/>
    <lineage>
        <taxon>Bacteria</taxon>
        <taxon>Pseudomonadati</taxon>
        <taxon>Bacteroidota</taxon>
        <taxon>Sphingobacteriia</taxon>
        <taxon>Sphingobacteriales</taxon>
        <taxon>Sphingobacteriaceae</taxon>
        <taxon>Pedobacter</taxon>
    </lineage>
</organism>
<reference evidence="2 3" key="1">
    <citation type="submission" date="2019-03" db="EMBL/GenBank/DDBJ databases">
        <title>Genomic Encyclopedia of Archaeal and Bacterial Type Strains, Phase II (KMG-II): from individual species to whole genera.</title>
        <authorList>
            <person name="Goeker M."/>
        </authorList>
    </citation>
    <scope>NUCLEOTIDE SEQUENCE [LARGE SCALE GENOMIC DNA]</scope>
    <source>
        <strain evidence="2 3">DSM 19035</strain>
    </source>
</reference>
<dbReference type="Proteomes" id="UP000295620">
    <property type="component" value="Unassembled WGS sequence"/>
</dbReference>
<dbReference type="InterPro" id="IPR018958">
    <property type="entry name" value="Knr4/Smi1-like_dom"/>
</dbReference>
<dbReference type="SMART" id="SM00860">
    <property type="entry name" value="SMI1_KNR4"/>
    <property type="match status" value="1"/>
</dbReference>
<dbReference type="Gene3D" id="3.40.1580.10">
    <property type="entry name" value="SMI1/KNR4-like"/>
    <property type="match status" value="1"/>
</dbReference>
<dbReference type="Pfam" id="PF09346">
    <property type="entry name" value="SMI1_KNR4"/>
    <property type="match status" value="1"/>
</dbReference>
<comment type="caution">
    <text evidence="2">The sequence shown here is derived from an EMBL/GenBank/DDBJ whole genome shotgun (WGS) entry which is preliminary data.</text>
</comment>